<dbReference type="EC" id="6.3.2.8" evidence="3 14"/>
<feature type="domain" description="Mur ligase N-terminal catalytic" evidence="15">
    <location>
        <begin position="9"/>
        <end position="114"/>
    </location>
</feature>
<evidence type="ECO:0000256" key="6">
    <source>
        <dbReference type="ARBA" id="ARBA00022618"/>
    </source>
</evidence>
<keyword evidence="19" id="KW-1185">Reference proteome</keyword>
<comment type="catalytic activity">
    <reaction evidence="13 14">
        <text>UDP-N-acetyl-alpha-D-muramate + L-alanine + ATP = UDP-N-acetyl-alpha-D-muramoyl-L-alanine + ADP + phosphate + H(+)</text>
        <dbReference type="Rhea" id="RHEA:23372"/>
        <dbReference type="ChEBI" id="CHEBI:15378"/>
        <dbReference type="ChEBI" id="CHEBI:30616"/>
        <dbReference type="ChEBI" id="CHEBI:43474"/>
        <dbReference type="ChEBI" id="CHEBI:57972"/>
        <dbReference type="ChEBI" id="CHEBI:70757"/>
        <dbReference type="ChEBI" id="CHEBI:83898"/>
        <dbReference type="ChEBI" id="CHEBI:456216"/>
        <dbReference type="EC" id="6.3.2.8"/>
    </reaction>
</comment>
<keyword evidence="7 14" id="KW-0547">Nucleotide-binding</keyword>
<keyword evidence="6 14" id="KW-0132">Cell division</keyword>
<dbReference type="Gene3D" id="3.40.1190.10">
    <property type="entry name" value="Mur-like, catalytic domain"/>
    <property type="match status" value="1"/>
</dbReference>
<keyword evidence="5 14" id="KW-0436">Ligase</keyword>
<dbReference type="Gene3D" id="3.90.190.20">
    <property type="entry name" value="Mur ligase, C-terminal domain"/>
    <property type="match status" value="1"/>
</dbReference>
<evidence type="ECO:0000256" key="7">
    <source>
        <dbReference type="ARBA" id="ARBA00022741"/>
    </source>
</evidence>
<dbReference type="InterPro" id="IPR004101">
    <property type="entry name" value="Mur_ligase_C"/>
</dbReference>
<comment type="subcellular location">
    <subcellularLocation>
        <location evidence="1 14">Cytoplasm</location>
    </subcellularLocation>
</comment>
<dbReference type="OrthoDB" id="9804126at2"/>
<dbReference type="AlphaFoldDB" id="A0A1N6HV13"/>
<dbReference type="SUPFAM" id="SSF53244">
    <property type="entry name" value="MurD-like peptide ligases, peptide-binding domain"/>
    <property type="match status" value="1"/>
</dbReference>
<dbReference type="Pfam" id="PF02875">
    <property type="entry name" value="Mur_ligase_C"/>
    <property type="match status" value="1"/>
</dbReference>
<proteinExistence type="inferred from homology"/>
<dbReference type="HAMAP" id="MF_00046">
    <property type="entry name" value="MurC"/>
    <property type="match status" value="1"/>
</dbReference>
<evidence type="ECO:0000256" key="1">
    <source>
        <dbReference type="ARBA" id="ARBA00004496"/>
    </source>
</evidence>
<dbReference type="PANTHER" id="PTHR43445">
    <property type="entry name" value="UDP-N-ACETYLMURAMATE--L-ALANINE LIGASE-RELATED"/>
    <property type="match status" value="1"/>
</dbReference>
<dbReference type="Pfam" id="PF08245">
    <property type="entry name" value="Mur_ligase_M"/>
    <property type="match status" value="1"/>
</dbReference>
<evidence type="ECO:0000256" key="13">
    <source>
        <dbReference type="ARBA" id="ARBA00047833"/>
    </source>
</evidence>
<evidence type="ECO:0000256" key="10">
    <source>
        <dbReference type="ARBA" id="ARBA00022984"/>
    </source>
</evidence>
<name>A0A1N6HV13_9BACT</name>
<keyword evidence="11 14" id="KW-0131">Cell cycle</keyword>
<dbReference type="Proteomes" id="UP000185221">
    <property type="component" value="Unassembled WGS sequence"/>
</dbReference>
<evidence type="ECO:0000313" key="19">
    <source>
        <dbReference type="Proteomes" id="UP000185221"/>
    </source>
</evidence>
<dbReference type="STRING" id="226505.SAMN05444394_4029"/>
<dbReference type="InterPro" id="IPR036565">
    <property type="entry name" value="Mur-like_cat_sf"/>
</dbReference>
<evidence type="ECO:0000256" key="2">
    <source>
        <dbReference type="ARBA" id="ARBA00004752"/>
    </source>
</evidence>
<keyword evidence="12 14" id="KW-0961">Cell wall biogenesis/degradation</keyword>
<evidence type="ECO:0000256" key="14">
    <source>
        <dbReference type="HAMAP-Rule" id="MF_00046"/>
    </source>
</evidence>
<evidence type="ECO:0000256" key="12">
    <source>
        <dbReference type="ARBA" id="ARBA00023316"/>
    </source>
</evidence>
<keyword evidence="8 14" id="KW-0067">ATP-binding</keyword>
<dbReference type="GO" id="GO:0009252">
    <property type="term" value="P:peptidoglycan biosynthetic process"/>
    <property type="evidence" value="ECO:0007669"/>
    <property type="project" value="UniProtKB-UniRule"/>
</dbReference>
<dbReference type="InterPro" id="IPR005758">
    <property type="entry name" value="UDP-N-AcMur_Ala_ligase_MurC"/>
</dbReference>
<evidence type="ECO:0000256" key="11">
    <source>
        <dbReference type="ARBA" id="ARBA00023306"/>
    </source>
</evidence>
<protein>
    <recommendedName>
        <fullName evidence="3 14">UDP-N-acetylmuramate--L-alanine ligase</fullName>
        <ecNumber evidence="3 14">6.3.2.8</ecNumber>
    </recommendedName>
    <alternativeName>
        <fullName evidence="14">UDP-N-acetylmuramoyl-L-alanine synthetase</fullName>
    </alternativeName>
</protein>
<dbReference type="Gene3D" id="3.40.50.720">
    <property type="entry name" value="NAD(P)-binding Rossmann-like Domain"/>
    <property type="match status" value="1"/>
</dbReference>
<dbReference type="SUPFAM" id="SSF53623">
    <property type="entry name" value="MurD-like peptide ligases, catalytic domain"/>
    <property type="match status" value="1"/>
</dbReference>
<dbReference type="InterPro" id="IPR036615">
    <property type="entry name" value="Mur_ligase_C_dom_sf"/>
</dbReference>
<evidence type="ECO:0000259" key="16">
    <source>
        <dbReference type="Pfam" id="PF02875"/>
    </source>
</evidence>
<evidence type="ECO:0000259" key="15">
    <source>
        <dbReference type="Pfam" id="PF01225"/>
    </source>
</evidence>
<reference evidence="19" key="1">
    <citation type="submission" date="2016-11" db="EMBL/GenBank/DDBJ databases">
        <authorList>
            <person name="Varghese N."/>
            <person name="Submissions S."/>
        </authorList>
    </citation>
    <scope>NUCLEOTIDE SEQUENCE [LARGE SCALE GENOMIC DNA]</scope>
    <source>
        <strain evidence="19">DSM 15292</strain>
    </source>
</reference>
<dbReference type="EMBL" id="FSRC01000004">
    <property type="protein sequence ID" value="SIO23627.1"/>
    <property type="molecule type" value="Genomic_DNA"/>
</dbReference>
<dbReference type="GO" id="GO:0071555">
    <property type="term" value="P:cell wall organization"/>
    <property type="evidence" value="ECO:0007669"/>
    <property type="project" value="UniProtKB-KW"/>
</dbReference>
<feature type="binding site" evidence="14">
    <location>
        <begin position="120"/>
        <end position="126"/>
    </location>
    <ligand>
        <name>ATP</name>
        <dbReference type="ChEBI" id="CHEBI:30616"/>
    </ligand>
</feature>
<dbReference type="RefSeq" id="WP_074226802.1">
    <property type="nucleotide sequence ID" value="NZ_FSRC01000004.1"/>
</dbReference>
<dbReference type="InterPro" id="IPR013221">
    <property type="entry name" value="Mur_ligase_cen"/>
</dbReference>
<keyword evidence="9 14" id="KW-0133">Cell shape</keyword>
<organism evidence="18 19">
    <name type="scientific">Algoriphagus halophilus</name>
    <dbReference type="NCBI Taxonomy" id="226505"/>
    <lineage>
        <taxon>Bacteria</taxon>
        <taxon>Pseudomonadati</taxon>
        <taxon>Bacteroidota</taxon>
        <taxon>Cytophagia</taxon>
        <taxon>Cytophagales</taxon>
        <taxon>Cyclobacteriaceae</taxon>
        <taxon>Algoriphagus</taxon>
    </lineage>
</organism>
<accession>A0A1N6HV13</accession>
<feature type="domain" description="Mur ligase central" evidence="17">
    <location>
        <begin position="118"/>
        <end position="301"/>
    </location>
</feature>
<dbReference type="NCBIfam" id="TIGR01082">
    <property type="entry name" value="murC"/>
    <property type="match status" value="1"/>
</dbReference>
<dbReference type="InterPro" id="IPR000713">
    <property type="entry name" value="Mur_ligase_N"/>
</dbReference>
<evidence type="ECO:0000256" key="3">
    <source>
        <dbReference type="ARBA" id="ARBA00012211"/>
    </source>
</evidence>
<evidence type="ECO:0000256" key="4">
    <source>
        <dbReference type="ARBA" id="ARBA00022490"/>
    </source>
</evidence>
<dbReference type="PANTHER" id="PTHR43445:SF3">
    <property type="entry name" value="UDP-N-ACETYLMURAMATE--L-ALANINE LIGASE"/>
    <property type="match status" value="1"/>
</dbReference>
<evidence type="ECO:0000256" key="9">
    <source>
        <dbReference type="ARBA" id="ARBA00022960"/>
    </source>
</evidence>
<comment type="function">
    <text evidence="14">Cell wall formation.</text>
</comment>
<dbReference type="GO" id="GO:0008763">
    <property type="term" value="F:UDP-N-acetylmuramate-L-alanine ligase activity"/>
    <property type="evidence" value="ECO:0007669"/>
    <property type="project" value="UniProtKB-UniRule"/>
</dbReference>
<keyword evidence="10 14" id="KW-0573">Peptidoglycan synthesis</keyword>
<keyword evidence="4 14" id="KW-0963">Cytoplasm</keyword>
<evidence type="ECO:0000256" key="5">
    <source>
        <dbReference type="ARBA" id="ARBA00022598"/>
    </source>
</evidence>
<evidence type="ECO:0000259" key="17">
    <source>
        <dbReference type="Pfam" id="PF08245"/>
    </source>
</evidence>
<sequence length="470" mass="52251">MSFEGIHRVYFLGIGGIGMSALARWFNHEGYAVSGYDRTPSPLIEELIGEGMTVTFDDSLENIPEAIKKSPESSLIVWTPAMPKDSVQLAYFREKGFTLKKRSEVLGMVTENFYTIAVAGTHGKTTTSSLIAHLFKDAGKPIAAFLGGITQNYQSNLILGKKKSKKQRFVVVEADEFDRSFMRLHPNEAVLTSTDADHLDIYGDESTILDGFGDFVKLIDKKGKLFIQFNAADRLGADRLPKVITRKYGLRSEGIRAENIQARPGSFLFDYVDGKKVIPHLELYIPGFHNVENALAAIAIATEHGITDEEIRKGLASFKGVKRRFEIHVNQNHLVYIDDYAHHPEEIRACLSSVIAMYPTSKLTVVFQPHLYSRTRDFAEGFSESLSLADEVILLDIYPARELPIEGVSSAMLLEKIGSKKKTLVSKADLMGYLEKSAPEVLVTLGAGDIDRLVPGIATWMESRQKLNTV</sequence>
<dbReference type="GO" id="GO:0005737">
    <property type="term" value="C:cytoplasm"/>
    <property type="evidence" value="ECO:0007669"/>
    <property type="project" value="UniProtKB-SubCell"/>
</dbReference>
<evidence type="ECO:0000313" key="18">
    <source>
        <dbReference type="EMBL" id="SIO23627.1"/>
    </source>
</evidence>
<dbReference type="SUPFAM" id="SSF51984">
    <property type="entry name" value="MurCD N-terminal domain"/>
    <property type="match status" value="1"/>
</dbReference>
<dbReference type="UniPathway" id="UPA00219"/>
<dbReference type="GO" id="GO:0005524">
    <property type="term" value="F:ATP binding"/>
    <property type="evidence" value="ECO:0007669"/>
    <property type="project" value="UniProtKB-UniRule"/>
</dbReference>
<dbReference type="GO" id="GO:0051301">
    <property type="term" value="P:cell division"/>
    <property type="evidence" value="ECO:0007669"/>
    <property type="project" value="UniProtKB-KW"/>
</dbReference>
<dbReference type="GO" id="GO:0008360">
    <property type="term" value="P:regulation of cell shape"/>
    <property type="evidence" value="ECO:0007669"/>
    <property type="project" value="UniProtKB-KW"/>
</dbReference>
<dbReference type="Pfam" id="PF01225">
    <property type="entry name" value="Mur_ligase"/>
    <property type="match status" value="1"/>
</dbReference>
<feature type="domain" description="Mur ligase C-terminal" evidence="16">
    <location>
        <begin position="323"/>
        <end position="432"/>
    </location>
</feature>
<dbReference type="InterPro" id="IPR050061">
    <property type="entry name" value="MurCDEF_pg_biosynth"/>
</dbReference>
<comment type="pathway">
    <text evidence="2 14">Cell wall biogenesis; peptidoglycan biosynthesis.</text>
</comment>
<evidence type="ECO:0000256" key="8">
    <source>
        <dbReference type="ARBA" id="ARBA00022840"/>
    </source>
</evidence>
<comment type="similarity">
    <text evidence="14">Belongs to the MurCDEF family.</text>
</comment>
<gene>
    <name evidence="14" type="primary">murC</name>
    <name evidence="18" type="ORF">SAMN05444394_4029</name>
</gene>